<name>A0A1N6VC31_9RHOB</name>
<accession>A0A1N6VC31</accession>
<proteinExistence type="predicted"/>
<reference evidence="1 2" key="1">
    <citation type="submission" date="2017-01" db="EMBL/GenBank/DDBJ databases">
        <authorList>
            <person name="Varghese N."/>
            <person name="Submissions S."/>
        </authorList>
    </citation>
    <scope>NUCLEOTIDE SEQUENCE [LARGE SCALE GENOMIC DNA]</scope>
    <source>
        <strain evidence="1 2">ATCC 700171</strain>
    </source>
</reference>
<dbReference type="Proteomes" id="UP000323956">
    <property type="component" value="Unassembled WGS sequence"/>
</dbReference>
<gene>
    <name evidence="1" type="ORF">SAMN05421641_11364</name>
</gene>
<protein>
    <submittedName>
        <fullName evidence="1">Uncharacterized protein</fullName>
    </submittedName>
</protein>
<dbReference type="AlphaFoldDB" id="A0A1N6VC31"/>
<evidence type="ECO:0000313" key="2">
    <source>
        <dbReference type="Proteomes" id="UP000323956"/>
    </source>
</evidence>
<organism evidence="1 2">
    <name type="scientific">Paracoccus thiocyanatus</name>
    <dbReference type="NCBI Taxonomy" id="34006"/>
    <lineage>
        <taxon>Bacteria</taxon>
        <taxon>Pseudomonadati</taxon>
        <taxon>Pseudomonadota</taxon>
        <taxon>Alphaproteobacteria</taxon>
        <taxon>Rhodobacterales</taxon>
        <taxon>Paracoccaceae</taxon>
        <taxon>Paracoccus</taxon>
    </lineage>
</organism>
<dbReference type="EMBL" id="FTMK01000013">
    <property type="protein sequence ID" value="SIQ75299.1"/>
    <property type="molecule type" value="Genomic_DNA"/>
</dbReference>
<evidence type="ECO:0000313" key="1">
    <source>
        <dbReference type="EMBL" id="SIQ75299.1"/>
    </source>
</evidence>
<sequence length="94" mass="10431">MIVSHRHRYVFGRGRRVIIPGCAVRGLRIPGAAGQGDDLPQLETRLGFPLHPLPHENRSDHGDWRAAYDAETAGIVARAAAEDIARFGYRFDPD</sequence>